<keyword evidence="1" id="KW-0863">Zinc-finger</keyword>
<evidence type="ECO:0000313" key="6">
    <source>
        <dbReference type="WBParaSite" id="SSLN_0001315201-mRNA-1"/>
    </source>
</evidence>
<evidence type="ECO:0000259" key="3">
    <source>
        <dbReference type="PROSITE" id="PS50157"/>
    </source>
</evidence>
<evidence type="ECO:0000313" key="4">
    <source>
        <dbReference type="EMBL" id="VDL99052.1"/>
    </source>
</evidence>
<keyword evidence="1" id="KW-0862">Zinc</keyword>
<evidence type="ECO:0000256" key="2">
    <source>
        <dbReference type="SAM" id="MobiDB-lite"/>
    </source>
</evidence>
<dbReference type="Gene3D" id="3.30.160.60">
    <property type="entry name" value="Classic Zinc Finger"/>
    <property type="match status" value="1"/>
</dbReference>
<dbReference type="GO" id="GO:0008270">
    <property type="term" value="F:zinc ion binding"/>
    <property type="evidence" value="ECO:0007669"/>
    <property type="project" value="UniProtKB-KW"/>
</dbReference>
<organism evidence="6">
    <name type="scientific">Schistocephalus solidus</name>
    <name type="common">Tapeworm</name>
    <dbReference type="NCBI Taxonomy" id="70667"/>
    <lineage>
        <taxon>Eukaryota</taxon>
        <taxon>Metazoa</taxon>
        <taxon>Spiralia</taxon>
        <taxon>Lophotrochozoa</taxon>
        <taxon>Platyhelminthes</taxon>
        <taxon>Cestoda</taxon>
        <taxon>Eucestoda</taxon>
        <taxon>Diphyllobothriidea</taxon>
        <taxon>Diphyllobothriidae</taxon>
        <taxon>Schistocephalus</taxon>
    </lineage>
</organism>
<keyword evidence="5" id="KW-1185">Reference proteome</keyword>
<evidence type="ECO:0000313" key="5">
    <source>
        <dbReference type="Proteomes" id="UP000275846"/>
    </source>
</evidence>
<reference evidence="4 5" key="2">
    <citation type="submission" date="2018-11" db="EMBL/GenBank/DDBJ databases">
        <authorList>
            <consortium name="Pathogen Informatics"/>
        </authorList>
    </citation>
    <scope>NUCLEOTIDE SEQUENCE [LARGE SCALE GENOMIC DNA]</scope>
    <source>
        <strain evidence="4 5">NST_G2</strain>
    </source>
</reference>
<feature type="domain" description="C2H2-type" evidence="3">
    <location>
        <begin position="135"/>
        <end position="162"/>
    </location>
</feature>
<evidence type="ECO:0000256" key="1">
    <source>
        <dbReference type="PROSITE-ProRule" id="PRU00042"/>
    </source>
</evidence>
<dbReference type="AlphaFoldDB" id="A0A183T870"/>
<proteinExistence type="predicted"/>
<accession>A0A183T870</accession>
<sequence length="191" mass="21431">MERPRCEDGQRTVTQMTLLWRYPYGFSSKRRSSTTLQGHFEYFPEATSNQPADLGGPRPEPTGLEKDGKDRGSNLRSQQDRRRQDQKSGMKVTSTPDVHPQCQGPSNMHALSTHLPCANRPAATTTTISDGDSLLNCPSCDRTLTSRIGLVGHLRIHRTETDEHLERLERQHRAEISASISLTVFAHSHIT</sequence>
<reference evidence="6" key="1">
    <citation type="submission" date="2016-06" db="UniProtKB">
        <authorList>
            <consortium name="WormBaseParasite"/>
        </authorList>
    </citation>
    <scope>IDENTIFICATION</scope>
</reference>
<name>A0A183T870_SCHSO</name>
<dbReference type="PROSITE" id="PS00028">
    <property type="entry name" value="ZINC_FINGER_C2H2_1"/>
    <property type="match status" value="1"/>
</dbReference>
<feature type="region of interest" description="Disordered" evidence="2">
    <location>
        <begin position="37"/>
        <end position="102"/>
    </location>
</feature>
<dbReference type="OrthoDB" id="6326277at2759"/>
<dbReference type="InterPro" id="IPR013087">
    <property type="entry name" value="Znf_C2H2_type"/>
</dbReference>
<dbReference type="PROSITE" id="PS50157">
    <property type="entry name" value="ZINC_FINGER_C2H2_2"/>
    <property type="match status" value="1"/>
</dbReference>
<keyword evidence="1" id="KW-0479">Metal-binding</keyword>
<gene>
    <name evidence="4" type="ORF">SSLN_LOCUS12667</name>
</gene>
<feature type="compositionally biased region" description="Basic and acidic residues" evidence="2">
    <location>
        <begin position="63"/>
        <end position="88"/>
    </location>
</feature>
<protein>
    <submittedName>
        <fullName evidence="6">C2H2-type domain-containing protein</fullName>
    </submittedName>
</protein>
<dbReference type="EMBL" id="UYSU01037446">
    <property type="protein sequence ID" value="VDL99052.1"/>
    <property type="molecule type" value="Genomic_DNA"/>
</dbReference>
<dbReference type="WBParaSite" id="SSLN_0001315201-mRNA-1">
    <property type="protein sequence ID" value="SSLN_0001315201-mRNA-1"/>
    <property type="gene ID" value="SSLN_0001315201"/>
</dbReference>
<dbReference type="Proteomes" id="UP000275846">
    <property type="component" value="Unassembled WGS sequence"/>
</dbReference>